<evidence type="ECO:0000256" key="2">
    <source>
        <dbReference type="ARBA" id="ARBA00022741"/>
    </source>
</evidence>
<dbReference type="PANTHER" id="PTHR11472:SF47">
    <property type="entry name" value="FANCONI ANEMIA GROUP J PROTEIN"/>
    <property type="match status" value="1"/>
</dbReference>
<dbReference type="InterPro" id="IPR028889">
    <property type="entry name" value="USP"/>
</dbReference>
<feature type="domain" description="OTU" evidence="12">
    <location>
        <begin position="2128"/>
        <end position="2269"/>
    </location>
</feature>
<accession>A0ABR1CUG2</accession>
<gene>
    <name evidence="14" type="primary">Necator_chrIII.g10459</name>
    <name evidence="14" type="ORF">RB195_009694</name>
</gene>
<dbReference type="InterPro" id="IPR003323">
    <property type="entry name" value="OTU_dom"/>
</dbReference>
<evidence type="ECO:0000256" key="6">
    <source>
        <dbReference type="ARBA" id="ARBA00023004"/>
    </source>
</evidence>
<dbReference type="InterPro" id="IPR010614">
    <property type="entry name" value="RAD3-like_helicase_DEAD"/>
</dbReference>
<sequence>MKLRECRCAMPTANRGFMGCIDRKREKSGFATTEQISYQGKRSGKRRESAQNLQNKSPRQELKVEEWQETGQADSSKIVIDPLLKPSKRKREKLVIDNTQYEKMPMCGIEVRLPVGLKPYPTQKLMMVRIITALTKRLNLLAESPTGSGKTLALLGSSCAWIEDYKKKRQEASTACPVHSNNVGSGSLSATRGSKGPEVGIENIKQEIMDEPLPDTPYKSSLLYDNEFFNDFSSSPSVQPNIAIRDSPNSSPSEKNGQKECSCLPKVRIYYGTRTHKQIAQVVKEFARLPYGGIVTHTILASREQSCINVAARESRDVSAYCKELLSSGGMGCRFKDAMKGRYEKPQYLRFVLQQMDSVVFDIEELVDSLSSMGSPICPYFSSTRLLTQDADIVFCPFNYLVDPIIRNSSDVHLKNSIVILDEAHNIEDNCRDAASFTFYEKEISDALANVREKENLVLQLIEKYSSAAELMDGLEKEATNMSVERCTRDLKRITALALLVDDMFRWFRDSAPKLLENAKSDGSGKLSNTVNHGYLEVDLRRFHLHPDDSRYKVVEVSYKDLLASYQEEQDNRLLENKISSTAIVCIEKWLYFIEFFRDENKRSMYKLNVSSEKVYQYNDRGSYIRGGPPRGAQAGPKNVNYSQVTGEDSDVWLSSTLGPPAHDPIRSGYRTSFSLWCMSPELSFTNAFSECRSVILASGTLCPVETLKTELGLRFHSQMEGEQVIPSEQIFASVLPVGPSGHRLCATYRNVSDDNNPFICELALTIRTVCLTVPKGILCFFPSYRMMTLVYEYMEGTSMLRQIQYRKVVVKEPRRSSELPIVMEAYEDAIRNSTRHGRHVDGALMLAVFRGKVSEGIDFADDLARLVISVGIPFPNAMDDLVKEKRMYNDEFCKTKALLTGHEWYVSQAYRALNQALGRCLRHRNDWGALILVDERLVEQATKPGAKIASSARVSTWIRKQLVVYDQFKNFETSLSDFVRRMQLKDEEKNFDTLLLLDVDGSVDGLNFSGKLFVDPGERSFTVVEFKQDGRKEEHKFFADEFVSFACPPSKSTAQQFALTFSLPKQPSGRFQKRKRTLIVKTPDYSQKIKDIYEELKKAFRNMSENPSRFVNSSSTSPVGMLRSRPDPVKTVKSSRLEHKHRIPKFIFDDTPPIRCSEPFSSNVCKKSPSVTSTKSPLSSGCKDYIGPTTAASDIPVDFSSSRDQVSVSKTQENEREGPSNDIIIINDSEAHLSNKCSNESVRSTTSKYPKPASVVQSENNSTDASLNPEWSENPARKLNFSKEPQCRKIKKSNGPDRSSQGSIISVVEKEALESSTIRVTAPFKARPHTVTFKQKREDYTHSKPSLAKRLASDFRKEPIPNDTAIDLSGLNSPSLYGSSTPNSSSKQQQKRPGEIISPRPQLLADSISSSRCLLTPPSGSKGLYNTSFLSNRESVTPSRKRKEIEDFSPKDFDDMDSAGNLFPTTSDQQPSPYSYRGLENLTNSCYMNATLQALASVFPFYYRMQMIQHRRDEGGYECSEFVRRFNDVLHNLVSPDRDVDTKYGAATKVAVLEALRTAAGKELGSDPDFGSNMQQDAHEFLAKTLEILEKEAMRKKRNLIFTNEKTKNPSVEQPVSSTSSSRNPAGVFQHKIRDRFGCERCARASEMTNDAIDLTVTVSAGESIQKMIENALAREEIEYKCDHCGTGAGFISRAFATLPQSLIVVVKRYRFGEAGGSKVEERIGVSRELFLKDLFVDSEVKKQEGVARRSLSRSVESFIGDPKENGRSDDSGVNSEVESVITIDDQTQFSGKEEDFGSANVSVIGNEELKECVFELSQGSANMKTCESPRSTAESHITIDKHDTHTALEKSDTASLEVGNQSHPLSRLALSPLKMNRADTIQDEKPGDPYGFPRKMRVVEGMDMDTSVSSSISECMLEYHEKENAIFNPIKVVPEIEGPIIKQSGGYLKETTPDTESARSGDGSTASREAADVPNDIGSASTQSEDNVLEKDVNSLKLSDSANVPNKRARLDDSQIVNEEKTKVKDTSSSVVPTEPSTSYARQITEPLRPSSRTPGKYAHTPTTPLLEQISVVGEFEEKVVLVFRPVFEERQKQWCQRFGFRYFGSPELRKKMFGREVEFTLRDMPQSCEVRGDGNCLFRTLSWWITGGNEREYFRLREKLVSFMTKYRSKFANLLLNKEDMNTHLERMSEDGEWGTQVELVAAACWLKVNIYTFLEGKWLRYRPLFRWSFDGNPAIAMSRDECTDDMGAIFICNASGCHFQPAVSVEPHITRRCLRPRKEREFVKEASPIRGTPEPPYVFNSADGPVYSLSAVICHHGDSLLTGHYSTFALDATRREWLDCNDHIITKVSEVEVIDNSASSGYIFIYNRVEDSMNRL</sequence>
<feature type="compositionally biased region" description="Low complexity" evidence="10">
    <location>
        <begin position="1167"/>
        <end position="1181"/>
    </location>
</feature>
<dbReference type="InterPro" id="IPR001394">
    <property type="entry name" value="Peptidase_C19_UCH"/>
</dbReference>
<evidence type="ECO:0008006" key="16">
    <source>
        <dbReference type="Google" id="ProtNLM"/>
    </source>
</evidence>
<dbReference type="InterPro" id="IPR018200">
    <property type="entry name" value="USP_CS"/>
</dbReference>
<dbReference type="Proteomes" id="UP001303046">
    <property type="component" value="Unassembled WGS sequence"/>
</dbReference>
<keyword evidence="1" id="KW-0479">Metal-binding</keyword>
<dbReference type="PANTHER" id="PTHR11472">
    <property type="entry name" value="DNA REPAIR DEAD HELICASE RAD3/XP-D SUBFAMILY MEMBER"/>
    <property type="match status" value="1"/>
</dbReference>
<evidence type="ECO:0000259" key="11">
    <source>
        <dbReference type="PROSITE" id="PS50235"/>
    </source>
</evidence>
<feature type="region of interest" description="Disordered" evidence="10">
    <location>
        <begin position="1946"/>
        <end position="2060"/>
    </location>
</feature>
<feature type="domain" description="USP" evidence="11">
    <location>
        <begin position="1478"/>
        <end position="2373"/>
    </location>
</feature>
<dbReference type="PROSITE" id="PS00973">
    <property type="entry name" value="USP_2"/>
    <property type="match status" value="1"/>
</dbReference>
<feature type="compositionally biased region" description="Polar residues" evidence="10">
    <location>
        <begin position="1256"/>
        <end position="1272"/>
    </location>
</feature>
<dbReference type="Pfam" id="PF06733">
    <property type="entry name" value="DEAD_2"/>
    <property type="match status" value="1"/>
</dbReference>
<keyword evidence="9" id="KW-0175">Coiled coil</keyword>
<evidence type="ECO:0000256" key="3">
    <source>
        <dbReference type="ARBA" id="ARBA00022801"/>
    </source>
</evidence>
<evidence type="ECO:0000256" key="7">
    <source>
        <dbReference type="ARBA" id="ARBA00023014"/>
    </source>
</evidence>
<feature type="domain" description="Helicase ATP-binding" evidence="13">
    <location>
        <begin position="109"/>
        <end position="469"/>
    </location>
</feature>
<feature type="compositionally biased region" description="Basic and acidic residues" evidence="10">
    <location>
        <begin position="2011"/>
        <end position="2028"/>
    </location>
</feature>
<dbReference type="CDD" id="cd02257">
    <property type="entry name" value="Peptidase_C19"/>
    <property type="match status" value="1"/>
</dbReference>
<name>A0ABR1CUG2_NECAM</name>
<feature type="compositionally biased region" description="Low complexity" evidence="10">
    <location>
        <begin position="2029"/>
        <end position="2041"/>
    </location>
</feature>
<feature type="region of interest" description="Disordered" evidence="10">
    <location>
        <begin position="1433"/>
        <end position="1477"/>
    </location>
</feature>
<dbReference type="PROSITE" id="PS50802">
    <property type="entry name" value="OTU"/>
    <property type="match status" value="1"/>
</dbReference>
<keyword evidence="4" id="KW-0347">Helicase</keyword>
<dbReference type="PROSITE" id="PS51193">
    <property type="entry name" value="HELICASE_ATP_BIND_2"/>
    <property type="match status" value="1"/>
</dbReference>
<dbReference type="CDD" id="cd22755">
    <property type="entry name" value="OTU_CeDUB-like"/>
    <property type="match status" value="1"/>
</dbReference>
<feature type="region of interest" description="Disordered" evidence="10">
    <location>
        <begin position="1236"/>
        <end position="1305"/>
    </location>
</feature>
<reference evidence="14 15" key="1">
    <citation type="submission" date="2023-08" db="EMBL/GenBank/DDBJ databases">
        <title>A Necator americanus chromosomal reference genome.</title>
        <authorList>
            <person name="Ilik V."/>
            <person name="Petrzelkova K.J."/>
            <person name="Pardy F."/>
            <person name="Fuh T."/>
            <person name="Niatou-Singa F.S."/>
            <person name="Gouil Q."/>
            <person name="Baker L."/>
            <person name="Ritchie M.E."/>
            <person name="Jex A.R."/>
            <person name="Gazzola D."/>
            <person name="Li H."/>
            <person name="Toshio Fujiwara R."/>
            <person name="Zhan B."/>
            <person name="Aroian R.V."/>
            <person name="Pafco B."/>
            <person name="Schwarz E.M."/>
        </authorList>
    </citation>
    <scope>NUCLEOTIDE SEQUENCE [LARGE SCALE GENOMIC DNA]</scope>
    <source>
        <strain evidence="14 15">Aroian</strain>
        <tissue evidence="14">Whole animal</tissue>
    </source>
</reference>
<dbReference type="InterPro" id="IPR027417">
    <property type="entry name" value="P-loop_NTPase"/>
</dbReference>
<comment type="caution">
    <text evidence="14">The sequence shown here is derived from an EMBL/GenBank/DDBJ whole genome shotgun (WGS) entry which is preliminary data.</text>
</comment>
<dbReference type="SMART" id="SM00488">
    <property type="entry name" value="DEXDc2"/>
    <property type="match status" value="1"/>
</dbReference>
<evidence type="ECO:0000256" key="4">
    <source>
        <dbReference type="ARBA" id="ARBA00022806"/>
    </source>
</evidence>
<dbReference type="InterPro" id="IPR038765">
    <property type="entry name" value="Papain-like_cys_pep_sf"/>
</dbReference>
<dbReference type="Pfam" id="PF00443">
    <property type="entry name" value="UCH"/>
    <property type="match status" value="1"/>
</dbReference>
<dbReference type="SUPFAM" id="SSF54001">
    <property type="entry name" value="Cysteine proteinases"/>
    <property type="match status" value="2"/>
</dbReference>
<dbReference type="Gene3D" id="3.90.70.80">
    <property type="match status" value="1"/>
</dbReference>
<dbReference type="EMBL" id="JAVFWL010000003">
    <property type="protein sequence ID" value="KAK6741969.1"/>
    <property type="molecule type" value="Genomic_DNA"/>
</dbReference>
<evidence type="ECO:0000313" key="14">
    <source>
        <dbReference type="EMBL" id="KAK6741969.1"/>
    </source>
</evidence>
<feature type="coiled-coil region" evidence="9">
    <location>
        <begin position="1580"/>
        <end position="1607"/>
    </location>
</feature>
<proteinExistence type="predicted"/>
<feature type="region of interest" description="Disordered" evidence="10">
    <location>
        <begin position="31"/>
        <end position="68"/>
    </location>
</feature>
<keyword evidence="2" id="KW-0547">Nucleotide-binding</keyword>
<dbReference type="CDD" id="cd18788">
    <property type="entry name" value="SF2_C_XPD"/>
    <property type="match status" value="1"/>
</dbReference>
<feature type="compositionally biased region" description="Polar residues" evidence="10">
    <location>
        <begin position="1200"/>
        <end position="1212"/>
    </location>
</feature>
<keyword evidence="3" id="KW-0378">Hydrolase</keyword>
<dbReference type="PROSITE" id="PS50235">
    <property type="entry name" value="USP_3"/>
    <property type="match status" value="1"/>
</dbReference>
<feature type="compositionally biased region" description="Polar residues" evidence="10">
    <location>
        <begin position="1371"/>
        <end position="1389"/>
    </location>
</feature>
<dbReference type="InterPro" id="IPR014013">
    <property type="entry name" value="Helic_SF1/SF2_ATP-bd_DinG/Rad3"/>
</dbReference>
<dbReference type="Gene3D" id="3.40.50.300">
    <property type="entry name" value="P-loop containing nucleotide triphosphate hydrolases"/>
    <property type="match status" value="3"/>
</dbReference>
<evidence type="ECO:0000313" key="15">
    <source>
        <dbReference type="Proteomes" id="UP001303046"/>
    </source>
</evidence>
<dbReference type="InterPro" id="IPR006555">
    <property type="entry name" value="ATP-dep_Helicase_C"/>
</dbReference>
<dbReference type="Pfam" id="PF13307">
    <property type="entry name" value="Helicase_C_2"/>
    <property type="match status" value="1"/>
</dbReference>
<dbReference type="InterPro" id="IPR002464">
    <property type="entry name" value="DNA/RNA_helicase_DEAH_CS"/>
</dbReference>
<dbReference type="SUPFAM" id="SSF52540">
    <property type="entry name" value="P-loop containing nucleoside triphosphate hydrolases"/>
    <property type="match status" value="2"/>
</dbReference>
<feature type="compositionally biased region" description="Polar residues" evidence="10">
    <location>
        <begin position="1464"/>
        <end position="1474"/>
    </location>
</feature>
<organism evidence="14 15">
    <name type="scientific">Necator americanus</name>
    <name type="common">Human hookworm</name>
    <dbReference type="NCBI Taxonomy" id="51031"/>
    <lineage>
        <taxon>Eukaryota</taxon>
        <taxon>Metazoa</taxon>
        <taxon>Ecdysozoa</taxon>
        <taxon>Nematoda</taxon>
        <taxon>Chromadorea</taxon>
        <taxon>Rhabditida</taxon>
        <taxon>Rhabditina</taxon>
        <taxon>Rhabditomorpha</taxon>
        <taxon>Strongyloidea</taxon>
        <taxon>Ancylostomatidae</taxon>
        <taxon>Bunostominae</taxon>
        <taxon>Necator</taxon>
    </lineage>
</organism>
<evidence type="ECO:0000256" key="5">
    <source>
        <dbReference type="ARBA" id="ARBA00022840"/>
    </source>
</evidence>
<feature type="compositionally biased region" description="Polar residues" evidence="10">
    <location>
        <begin position="1236"/>
        <end position="1249"/>
    </location>
</feature>
<feature type="region of interest" description="Disordered" evidence="10">
    <location>
        <begin position="239"/>
        <end position="259"/>
    </location>
</feature>
<feature type="region of interest" description="Disordered" evidence="10">
    <location>
        <begin position="1108"/>
        <end position="1137"/>
    </location>
</feature>
<evidence type="ECO:0000259" key="13">
    <source>
        <dbReference type="PROSITE" id="PS51193"/>
    </source>
</evidence>
<protein>
    <recommendedName>
        <fullName evidence="16">DNA helicase</fullName>
    </recommendedName>
</protein>
<feature type="region of interest" description="Disordered" evidence="10">
    <location>
        <begin position="1161"/>
        <end position="1182"/>
    </location>
</feature>
<keyword evidence="5" id="KW-0067">ATP-binding</keyword>
<feature type="region of interest" description="Disordered" evidence="10">
    <location>
        <begin position="1334"/>
        <end position="1395"/>
    </location>
</feature>
<evidence type="ECO:0000259" key="12">
    <source>
        <dbReference type="PROSITE" id="PS50802"/>
    </source>
</evidence>
<dbReference type="InterPro" id="IPR045028">
    <property type="entry name" value="DinG/Rad3-like"/>
</dbReference>
<keyword evidence="7" id="KW-0411">Iron-sulfur</keyword>
<feature type="compositionally biased region" description="Basic and acidic residues" evidence="10">
    <location>
        <begin position="1444"/>
        <end position="1454"/>
    </location>
</feature>
<evidence type="ECO:0000256" key="10">
    <source>
        <dbReference type="SAM" id="MobiDB-lite"/>
    </source>
</evidence>
<evidence type="ECO:0000256" key="8">
    <source>
        <dbReference type="ARBA" id="ARBA00023235"/>
    </source>
</evidence>
<feature type="region of interest" description="Disordered" evidence="10">
    <location>
        <begin position="1194"/>
        <end position="1222"/>
    </location>
</feature>
<feature type="compositionally biased region" description="Polar residues" evidence="10">
    <location>
        <begin position="31"/>
        <end position="40"/>
    </location>
</feature>
<feature type="compositionally biased region" description="Basic and acidic residues" evidence="10">
    <location>
        <begin position="1352"/>
        <end position="1361"/>
    </location>
</feature>
<dbReference type="SMART" id="SM00491">
    <property type="entry name" value="HELICc2"/>
    <property type="match status" value="1"/>
</dbReference>
<dbReference type="Gene3D" id="3.90.70.10">
    <property type="entry name" value="Cysteine proteinases"/>
    <property type="match status" value="2"/>
</dbReference>
<evidence type="ECO:0000256" key="1">
    <source>
        <dbReference type="ARBA" id="ARBA00022723"/>
    </source>
</evidence>
<evidence type="ECO:0000256" key="9">
    <source>
        <dbReference type="SAM" id="Coils"/>
    </source>
</evidence>
<keyword evidence="15" id="KW-1185">Reference proteome</keyword>
<feature type="compositionally biased region" description="Polar residues" evidence="10">
    <location>
        <begin position="1108"/>
        <end position="1119"/>
    </location>
</feature>
<keyword evidence="8" id="KW-0413">Isomerase</keyword>
<dbReference type="PROSITE" id="PS00690">
    <property type="entry name" value="DEAH_ATP_HELICASE"/>
    <property type="match status" value="1"/>
</dbReference>
<keyword evidence="6" id="KW-0408">Iron</keyword>
<dbReference type="InterPro" id="IPR006554">
    <property type="entry name" value="Helicase-like_DEXD_c2"/>
</dbReference>